<evidence type="ECO:0000256" key="3">
    <source>
        <dbReference type="ARBA" id="ARBA00022448"/>
    </source>
</evidence>
<organism evidence="12 13">
    <name type="scientific">Papaver nudicaule</name>
    <name type="common">Iceland poppy</name>
    <dbReference type="NCBI Taxonomy" id="74823"/>
    <lineage>
        <taxon>Eukaryota</taxon>
        <taxon>Viridiplantae</taxon>
        <taxon>Streptophyta</taxon>
        <taxon>Embryophyta</taxon>
        <taxon>Tracheophyta</taxon>
        <taxon>Spermatophyta</taxon>
        <taxon>Magnoliopsida</taxon>
        <taxon>Ranunculales</taxon>
        <taxon>Papaveraceae</taxon>
        <taxon>Papaveroideae</taxon>
        <taxon>Papaver</taxon>
    </lineage>
</organism>
<keyword evidence="3" id="KW-0813">Transport</keyword>
<keyword evidence="7" id="KW-0406">Ion transport</keyword>
<dbReference type="GO" id="GO:0009705">
    <property type="term" value="C:plant-type vacuole membrane"/>
    <property type="evidence" value="ECO:0007669"/>
    <property type="project" value="TreeGrafter"/>
</dbReference>
<evidence type="ECO:0000256" key="8">
    <source>
        <dbReference type="ARBA" id="ARBA00023136"/>
    </source>
</evidence>
<feature type="transmembrane region" description="Helical" evidence="10">
    <location>
        <begin position="239"/>
        <end position="260"/>
    </location>
</feature>
<dbReference type="EMBL" id="JAJJMA010339425">
    <property type="protein sequence ID" value="MCL7051526.1"/>
    <property type="molecule type" value="Genomic_DNA"/>
</dbReference>
<evidence type="ECO:0000256" key="4">
    <source>
        <dbReference type="ARBA" id="ARBA00022692"/>
    </source>
</evidence>
<evidence type="ECO:0000256" key="5">
    <source>
        <dbReference type="ARBA" id="ARBA00022837"/>
    </source>
</evidence>
<evidence type="ECO:0000313" key="13">
    <source>
        <dbReference type="Proteomes" id="UP001177140"/>
    </source>
</evidence>
<protein>
    <recommendedName>
        <fullName evidence="11">EF-hand domain-containing protein</fullName>
    </recommendedName>
</protein>
<evidence type="ECO:0000256" key="6">
    <source>
        <dbReference type="ARBA" id="ARBA00022989"/>
    </source>
</evidence>
<dbReference type="PANTHER" id="PTHR11003">
    <property type="entry name" value="POTASSIUM CHANNEL, SUBFAMILY K"/>
    <property type="match status" value="1"/>
</dbReference>
<evidence type="ECO:0000256" key="2">
    <source>
        <dbReference type="ARBA" id="ARBA00010159"/>
    </source>
</evidence>
<evidence type="ECO:0000256" key="10">
    <source>
        <dbReference type="SAM" id="Phobius"/>
    </source>
</evidence>
<comment type="caution">
    <text evidence="12">The sequence shown here is derived from an EMBL/GenBank/DDBJ whole genome shotgun (WGS) entry which is preliminary data.</text>
</comment>
<accession>A0AA42B5Q9</accession>
<reference evidence="12" key="1">
    <citation type="submission" date="2022-03" db="EMBL/GenBank/DDBJ databases">
        <title>A functionally conserved STORR gene fusion in Papaver species that diverged 16.8 million years ago.</title>
        <authorList>
            <person name="Catania T."/>
        </authorList>
    </citation>
    <scope>NUCLEOTIDE SEQUENCE</scope>
    <source>
        <strain evidence="12">S-191538</strain>
    </source>
</reference>
<dbReference type="InterPro" id="IPR003280">
    <property type="entry name" value="2pore_dom_K_chnl"/>
</dbReference>
<dbReference type="GO" id="GO:0022841">
    <property type="term" value="F:potassium ion leak channel activity"/>
    <property type="evidence" value="ECO:0007669"/>
    <property type="project" value="TreeGrafter"/>
</dbReference>
<dbReference type="Pfam" id="PF07885">
    <property type="entry name" value="Ion_trans_2"/>
    <property type="match status" value="2"/>
</dbReference>
<feature type="transmembrane region" description="Helical" evidence="10">
    <location>
        <begin position="67"/>
        <end position="85"/>
    </location>
</feature>
<dbReference type="PANTHER" id="PTHR11003:SF291">
    <property type="entry name" value="IP11374P"/>
    <property type="match status" value="1"/>
</dbReference>
<keyword evidence="6 10" id="KW-1133">Transmembrane helix</keyword>
<evidence type="ECO:0000256" key="7">
    <source>
        <dbReference type="ARBA" id="ARBA00023065"/>
    </source>
</evidence>
<comment type="similarity">
    <text evidence="2">Belongs to the two pore domain potassium channel (TC 1.A.1.7) family.</text>
</comment>
<dbReference type="GO" id="GO:0005509">
    <property type="term" value="F:calcium ion binding"/>
    <property type="evidence" value="ECO:0007669"/>
    <property type="project" value="InterPro"/>
</dbReference>
<dbReference type="Gene3D" id="1.10.287.70">
    <property type="match status" value="2"/>
</dbReference>
<keyword evidence="13" id="KW-1185">Reference proteome</keyword>
<dbReference type="InterPro" id="IPR013099">
    <property type="entry name" value="K_chnl_dom"/>
</dbReference>
<dbReference type="SUPFAM" id="SSF81324">
    <property type="entry name" value="Voltage-gated potassium channels"/>
    <property type="match status" value="2"/>
</dbReference>
<dbReference type="PROSITE" id="PS00018">
    <property type="entry name" value="EF_HAND_1"/>
    <property type="match status" value="2"/>
</dbReference>
<dbReference type="Proteomes" id="UP001177140">
    <property type="component" value="Unassembled WGS sequence"/>
</dbReference>
<dbReference type="InterPro" id="IPR018247">
    <property type="entry name" value="EF_Hand_1_Ca_BS"/>
</dbReference>
<evidence type="ECO:0000313" key="12">
    <source>
        <dbReference type="EMBL" id="MCL7051526.1"/>
    </source>
</evidence>
<sequence length="348" mass="38896">MMAHDDATNNITALLEPSSQPNKIRSVKRRIRRCASAPIDFIPQEKDDCPVPRNQSFFNLHPSVRQVSLILALYLGIGAICFCLVKDQIKGQKTNGILDAIYFCVVTMTTVGYGDLVPNSVATKLLACAFVFAGMALVGLFLSRSADYLVEKQEALLVKCLHMNKKVGALERLKELETNRVKYKFLINLGLLLLLIAVGTIFLTRVEKLSLVDAFYCVCSTITTLGYGDKSFSTKAGRIFAVLWILTSTICLGLFFLHIAELSTERRHRSLVKWVLTRKMTYVDLEAADFDDDGVVSATEFILYKLKEMGKVQQEDIVLLMKEFEDLDVDQSGTISTSDITLAYMESN</sequence>
<feature type="transmembrane region" description="Helical" evidence="10">
    <location>
        <begin position="122"/>
        <end position="142"/>
    </location>
</feature>
<dbReference type="InterPro" id="IPR002048">
    <property type="entry name" value="EF_hand_dom"/>
</dbReference>
<dbReference type="InterPro" id="IPR011992">
    <property type="entry name" value="EF-hand-dom_pair"/>
</dbReference>
<comment type="subcellular location">
    <subcellularLocation>
        <location evidence="1">Membrane</location>
        <topology evidence="1">Multi-pass membrane protein</topology>
    </subcellularLocation>
</comment>
<name>A0AA42B5Q9_PAPNU</name>
<proteinExistence type="inferred from homology"/>
<keyword evidence="8 10" id="KW-0472">Membrane</keyword>
<dbReference type="AlphaFoldDB" id="A0AA42B5Q9"/>
<dbReference type="PROSITE" id="PS50222">
    <property type="entry name" value="EF_HAND_2"/>
    <property type="match status" value="1"/>
</dbReference>
<evidence type="ECO:0000256" key="9">
    <source>
        <dbReference type="ARBA" id="ARBA00023303"/>
    </source>
</evidence>
<evidence type="ECO:0000256" key="1">
    <source>
        <dbReference type="ARBA" id="ARBA00004141"/>
    </source>
</evidence>
<gene>
    <name evidence="12" type="ORF">MKW94_007496</name>
</gene>
<keyword evidence="5" id="KW-0106">Calcium</keyword>
<feature type="domain" description="EF-hand" evidence="11">
    <location>
        <begin position="315"/>
        <end position="348"/>
    </location>
</feature>
<dbReference type="GO" id="GO:0030322">
    <property type="term" value="P:stabilization of membrane potential"/>
    <property type="evidence" value="ECO:0007669"/>
    <property type="project" value="TreeGrafter"/>
</dbReference>
<keyword evidence="9" id="KW-0407">Ion channel</keyword>
<keyword evidence="4 10" id="KW-0812">Transmembrane</keyword>
<dbReference type="SUPFAM" id="SSF47473">
    <property type="entry name" value="EF-hand"/>
    <property type="match status" value="1"/>
</dbReference>
<feature type="transmembrane region" description="Helical" evidence="10">
    <location>
        <begin position="97"/>
        <end position="116"/>
    </location>
</feature>
<evidence type="ECO:0000259" key="11">
    <source>
        <dbReference type="PROSITE" id="PS50222"/>
    </source>
</evidence>
<feature type="transmembrane region" description="Helical" evidence="10">
    <location>
        <begin position="185"/>
        <end position="203"/>
    </location>
</feature>
<dbReference type="GO" id="GO:0005886">
    <property type="term" value="C:plasma membrane"/>
    <property type="evidence" value="ECO:0007669"/>
    <property type="project" value="TreeGrafter"/>
</dbReference>
<dbReference type="Gene3D" id="1.10.238.10">
    <property type="entry name" value="EF-hand"/>
    <property type="match status" value="1"/>
</dbReference>
<dbReference type="GO" id="GO:0015271">
    <property type="term" value="F:outward rectifier potassium channel activity"/>
    <property type="evidence" value="ECO:0007669"/>
    <property type="project" value="TreeGrafter"/>
</dbReference>
<dbReference type="PRINTS" id="PR01333">
    <property type="entry name" value="2POREKCHANEL"/>
</dbReference>
<dbReference type="FunFam" id="1.10.287.70:FF:000127">
    <property type="entry name" value="Calcium-activated outward-rectifying potassium channel 1"/>
    <property type="match status" value="1"/>
</dbReference>